<dbReference type="GO" id="GO:0006310">
    <property type="term" value="P:DNA recombination"/>
    <property type="evidence" value="ECO:0007669"/>
    <property type="project" value="UniProtKB-KW"/>
</dbReference>
<organism evidence="2 3">
    <name type="scientific">Bacillus cereus</name>
    <dbReference type="NCBI Taxonomy" id="1396"/>
    <lineage>
        <taxon>Bacteria</taxon>
        <taxon>Bacillati</taxon>
        <taxon>Bacillota</taxon>
        <taxon>Bacilli</taxon>
        <taxon>Bacillales</taxon>
        <taxon>Bacillaceae</taxon>
        <taxon>Bacillus</taxon>
        <taxon>Bacillus cereus group</taxon>
    </lineage>
</organism>
<evidence type="ECO:0000313" key="2">
    <source>
        <dbReference type="EMBL" id="PGO30047.1"/>
    </source>
</evidence>
<accession>A0A2B9Q576</accession>
<sequence length="345" mass="40360">MGRRRGSSKVSLVRQIENAIKEIICIGQSKYEAKKEGQHTRGLYSFKHIQNTISVSIDFARFCREQYGITRIIYFKEEYYYAYLQYKEQEGVSHGHLMNIETCLRKLQIAMHKQAEKFQKDPVSFCSEKRVFSYNNPKNKKAPENRSMSLRDANRLIENIPSIHVRNAFQLQLYLGLRAREVINLTLEHFDLKNGVLKIKNGKGITKGGRRREIQIPERLQEKIYEIIKDKKLHEKVIPVKDNTLRAALLKAGRTTGIPTNGTHMFRHTFARERFKELLGESYEQGQKVLAYILKNHERGKRADYGIRQEFKTTYRQVQDAMNIVHEELGHGRGRVDLAQVYLKC</sequence>
<dbReference type="Gene3D" id="1.10.443.10">
    <property type="entry name" value="Intergrase catalytic core"/>
    <property type="match status" value="1"/>
</dbReference>
<dbReference type="InterPro" id="IPR050090">
    <property type="entry name" value="Tyrosine_recombinase_XerCD"/>
</dbReference>
<dbReference type="PANTHER" id="PTHR30349">
    <property type="entry name" value="PHAGE INTEGRASE-RELATED"/>
    <property type="match status" value="1"/>
</dbReference>
<dbReference type="PROSITE" id="PS51898">
    <property type="entry name" value="TYR_RECOMBINASE"/>
    <property type="match status" value="1"/>
</dbReference>
<evidence type="ECO:0000256" key="1">
    <source>
        <dbReference type="ARBA" id="ARBA00023172"/>
    </source>
</evidence>
<dbReference type="InterPro" id="IPR002104">
    <property type="entry name" value="Integrase_catalytic"/>
</dbReference>
<evidence type="ECO:0000313" key="3">
    <source>
        <dbReference type="Proteomes" id="UP000223777"/>
    </source>
</evidence>
<dbReference type="GO" id="GO:0003677">
    <property type="term" value="F:DNA binding"/>
    <property type="evidence" value="ECO:0007669"/>
    <property type="project" value="InterPro"/>
</dbReference>
<dbReference type="Proteomes" id="UP000223777">
    <property type="component" value="Unassembled WGS sequence"/>
</dbReference>
<dbReference type="PANTHER" id="PTHR30349:SF64">
    <property type="entry name" value="PROPHAGE INTEGRASE INTD-RELATED"/>
    <property type="match status" value="1"/>
</dbReference>
<dbReference type="AlphaFoldDB" id="A0A2B9Q576"/>
<dbReference type="InterPro" id="IPR011010">
    <property type="entry name" value="DNA_brk_join_enz"/>
</dbReference>
<protein>
    <submittedName>
        <fullName evidence="2">Recombinase</fullName>
    </submittedName>
</protein>
<name>A0A2B9Q576_BACCE</name>
<dbReference type="EMBL" id="NUIL01000013">
    <property type="protein sequence ID" value="PGO30047.1"/>
    <property type="molecule type" value="Genomic_DNA"/>
</dbReference>
<gene>
    <name evidence="2" type="ORF">CN984_11000</name>
</gene>
<reference evidence="2 3" key="1">
    <citation type="submission" date="2017-09" db="EMBL/GenBank/DDBJ databases">
        <title>Large-scale bioinformatics analysis of Bacillus genomes uncovers conserved roles of natural products in bacterial physiology.</title>
        <authorList>
            <consortium name="Agbiome Team Llc"/>
            <person name="Bleich R.M."/>
            <person name="Grubbs K.J."/>
            <person name="Santa Maria K.C."/>
            <person name="Allen S.E."/>
            <person name="Farag S."/>
            <person name="Shank E.A."/>
            <person name="Bowers A."/>
        </authorList>
    </citation>
    <scope>NUCLEOTIDE SEQUENCE [LARGE SCALE GENOMIC DNA]</scope>
    <source>
        <strain evidence="2 3">AFS050027</strain>
    </source>
</reference>
<dbReference type="RefSeq" id="WP_000533589.1">
    <property type="nucleotide sequence ID" value="NZ_CP091447.1"/>
</dbReference>
<comment type="caution">
    <text evidence="2">The sequence shown here is derived from an EMBL/GenBank/DDBJ whole genome shotgun (WGS) entry which is preliminary data.</text>
</comment>
<dbReference type="Pfam" id="PF00589">
    <property type="entry name" value="Phage_integrase"/>
    <property type="match status" value="1"/>
</dbReference>
<proteinExistence type="predicted"/>
<keyword evidence="1" id="KW-0233">DNA recombination</keyword>
<dbReference type="InterPro" id="IPR013762">
    <property type="entry name" value="Integrase-like_cat_sf"/>
</dbReference>
<dbReference type="SUPFAM" id="SSF56349">
    <property type="entry name" value="DNA breaking-rejoining enzymes"/>
    <property type="match status" value="1"/>
</dbReference>
<dbReference type="GO" id="GO:0015074">
    <property type="term" value="P:DNA integration"/>
    <property type="evidence" value="ECO:0007669"/>
    <property type="project" value="InterPro"/>
</dbReference>